<dbReference type="Gene3D" id="3.40.50.300">
    <property type="entry name" value="P-loop containing nucleotide triphosphate hydrolases"/>
    <property type="match status" value="1"/>
</dbReference>
<dbReference type="CDD" id="cd03214">
    <property type="entry name" value="ABC_Iron-Siderophores_B12_Hemin"/>
    <property type="match status" value="1"/>
</dbReference>
<feature type="domain" description="ABC transporter" evidence="4">
    <location>
        <begin position="10"/>
        <end position="247"/>
    </location>
</feature>
<dbReference type="InterPro" id="IPR027417">
    <property type="entry name" value="P-loop_NTPase"/>
</dbReference>
<organism evidence="5 6">
    <name type="scientific">Nocardioides luteus</name>
    <dbReference type="NCBI Taxonomy" id="1844"/>
    <lineage>
        <taxon>Bacteria</taxon>
        <taxon>Bacillati</taxon>
        <taxon>Actinomycetota</taxon>
        <taxon>Actinomycetes</taxon>
        <taxon>Propionibacteriales</taxon>
        <taxon>Nocardioidaceae</taxon>
        <taxon>Nocardioides</taxon>
    </lineage>
</organism>
<dbReference type="SUPFAM" id="SSF52540">
    <property type="entry name" value="P-loop containing nucleoside triphosphate hydrolases"/>
    <property type="match status" value="1"/>
</dbReference>
<dbReference type="EMBL" id="BSEL01000010">
    <property type="protein sequence ID" value="GLJ70273.1"/>
    <property type="molecule type" value="Genomic_DNA"/>
</dbReference>
<accession>A0ABQ5T1B8</accession>
<dbReference type="Proteomes" id="UP001142292">
    <property type="component" value="Unassembled WGS sequence"/>
</dbReference>
<reference evidence="5" key="1">
    <citation type="journal article" date="2014" name="Int. J. Syst. Evol. Microbiol.">
        <title>Complete genome of a new Firmicutes species belonging to the dominant human colonic microbiota ('Ruminococcus bicirculans') reveals two chromosomes and a selective capacity to utilize plant glucans.</title>
        <authorList>
            <consortium name="NISC Comparative Sequencing Program"/>
            <person name="Wegmann U."/>
            <person name="Louis P."/>
            <person name="Goesmann A."/>
            <person name="Henrissat B."/>
            <person name="Duncan S.H."/>
            <person name="Flint H.J."/>
        </authorList>
    </citation>
    <scope>NUCLEOTIDE SEQUENCE</scope>
    <source>
        <strain evidence="5">VKM Ac-1246</strain>
    </source>
</reference>
<dbReference type="InterPro" id="IPR003593">
    <property type="entry name" value="AAA+_ATPase"/>
</dbReference>
<dbReference type="PROSITE" id="PS50893">
    <property type="entry name" value="ABC_TRANSPORTER_2"/>
    <property type="match status" value="1"/>
</dbReference>
<evidence type="ECO:0000259" key="4">
    <source>
        <dbReference type="PROSITE" id="PS50893"/>
    </source>
</evidence>
<evidence type="ECO:0000313" key="5">
    <source>
        <dbReference type="EMBL" id="GLJ70273.1"/>
    </source>
</evidence>
<evidence type="ECO:0000256" key="3">
    <source>
        <dbReference type="SAM" id="MobiDB-lite"/>
    </source>
</evidence>
<name>A0ABQ5T1B8_9ACTN</name>
<dbReference type="PROSITE" id="PS00211">
    <property type="entry name" value="ABC_TRANSPORTER_1"/>
    <property type="match status" value="1"/>
</dbReference>
<comment type="caution">
    <text evidence="5">The sequence shown here is derived from an EMBL/GenBank/DDBJ whole genome shotgun (WGS) entry which is preliminary data.</text>
</comment>
<keyword evidence="2 5" id="KW-0067">ATP-binding</keyword>
<reference evidence="5" key="2">
    <citation type="submission" date="2023-01" db="EMBL/GenBank/DDBJ databases">
        <authorList>
            <person name="Sun Q."/>
            <person name="Evtushenko L."/>
        </authorList>
    </citation>
    <scope>NUCLEOTIDE SEQUENCE</scope>
    <source>
        <strain evidence="5">VKM Ac-1246</strain>
    </source>
</reference>
<dbReference type="Pfam" id="PF00005">
    <property type="entry name" value="ABC_tran"/>
    <property type="match status" value="1"/>
</dbReference>
<sequence length="289" mass="30942">MKGGGLRPVLRLRGVGARLGEREVLRDIDLDVPAGTSLGIVGVNGVGKSTLLRIMAGVLRPTTGTAELADTSGQLHEIGRVGSRERARRLSYVPQEEVASAELLVGEMVALGRVPRTRPWSRGGTQEREIVRSALDAVGLADRIDDPCERLSGGERRRAVLARGLAQRCPVMLLDEPTNHLDVAWQLRLLQTVADQAETLVVTIHDLDLALRSFDRLAVLGRHPGSDPGGDAAGDEQSGPATVVAHGPPAEVLDTIGVDLHFGVGSVQVPHPHLEQPHLLIHPRKDHST</sequence>
<evidence type="ECO:0000256" key="2">
    <source>
        <dbReference type="ARBA" id="ARBA00022840"/>
    </source>
</evidence>
<dbReference type="InterPro" id="IPR017871">
    <property type="entry name" value="ABC_transporter-like_CS"/>
</dbReference>
<evidence type="ECO:0000256" key="1">
    <source>
        <dbReference type="ARBA" id="ARBA00022741"/>
    </source>
</evidence>
<feature type="region of interest" description="Disordered" evidence="3">
    <location>
        <begin position="222"/>
        <end position="242"/>
    </location>
</feature>
<dbReference type="PANTHER" id="PTHR42794:SF2">
    <property type="entry name" value="ABC TRANSPORTER ATP-BINDING PROTEIN"/>
    <property type="match status" value="1"/>
</dbReference>
<dbReference type="SMART" id="SM00382">
    <property type="entry name" value="AAA"/>
    <property type="match status" value="1"/>
</dbReference>
<dbReference type="GO" id="GO:0005524">
    <property type="term" value="F:ATP binding"/>
    <property type="evidence" value="ECO:0007669"/>
    <property type="project" value="UniProtKB-KW"/>
</dbReference>
<protein>
    <submittedName>
        <fullName evidence="5">ABC transporter ATP-binding protein</fullName>
    </submittedName>
</protein>
<evidence type="ECO:0000313" key="6">
    <source>
        <dbReference type="Proteomes" id="UP001142292"/>
    </source>
</evidence>
<dbReference type="PANTHER" id="PTHR42794">
    <property type="entry name" value="HEMIN IMPORT ATP-BINDING PROTEIN HMUV"/>
    <property type="match status" value="1"/>
</dbReference>
<proteinExistence type="predicted"/>
<gene>
    <name evidence="5" type="ORF">GCM10017579_43090</name>
</gene>
<dbReference type="InterPro" id="IPR003439">
    <property type="entry name" value="ABC_transporter-like_ATP-bd"/>
</dbReference>
<keyword evidence="6" id="KW-1185">Reference proteome</keyword>
<keyword evidence="1" id="KW-0547">Nucleotide-binding</keyword>